<proteinExistence type="predicted"/>
<dbReference type="EMBL" id="UZAL01042562">
    <property type="protein sequence ID" value="VDP80177.1"/>
    <property type="molecule type" value="Genomic_DNA"/>
</dbReference>
<name>A0A3P8FV21_9TREM</name>
<dbReference type="AlphaFoldDB" id="A0A3P8FV21"/>
<dbReference type="Proteomes" id="UP000269396">
    <property type="component" value="Unassembled WGS sequence"/>
</dbReference>
<evidence type="ECO:0000313" key="3">
    <source>
        <dbReference type="Proteomes" id="UP000269396"/>
    </source>
</evidence>
<keyword evidence="1" id="KW-0472">Membrane</keyword>
<sequence length="55" mass="6042">MPFRALTAACISRSCSNSTKQYPRGFPVITFFTITMLLILPKTSSSRLSLDSVVS</sequence>
<keyword evidence="1" id="KW-0812">Transmembrane</keyword>
<protein>
    <submittedName>
        <fullName evidence="2">Uncharacterized protein</fullName>
    </submittedName>
</protein>
<accession>A0A3P8FV21</accession>
<evidence type="ECO:0000313" key="2">
    <source>
        <dbReference type="EMBL" id="VDP80177.1"/>
    </source>
</evidence>
<feature type="transmembrane region" description="Helical" evidence="1">
    <location>
        <begin position="22"/>
        <end position="40"/>
    </location>
</feature>
<keyword evidence="1" id="KW-1133">Transmembrane helix</keyword>
<reference evidence="2 3" key="1">
    <citation type="submission" date="2018-11" db="EMBL/GenBank/DDBJ databases">
        <authorList>
            <consortium name="Pathogen Informatics"/>
        </authorList>
    </citation>
    <scope>NUCLEOTIDE SEQUENCE [LARGE SCALE GENOMIC DNA]</scope>
    <source>
        <strain>Denwood</strain>
        <strain evidence="3">Zambia</strain>
    </source>
</reference>
<organism evidence="2 3">
    <name type="scientific">Schistosoma mattheei</name>
    <dbReference type="NCBI Taxonomy" id="31246"/>
    <lineage>
        <taxon>Eukaryota</taxon>
        <taxon>Metazoa</taxon>
        <taxon>Spiralia</taxon>
        <taxon>Lophotrochozoa</taxon>
        <taxon>Platyhelminthes</taxon>
        <taxon>Trematoda</taxon>
        <taxon>Digenea</taxon>
        <taxon>Strigeidida</taxon>
        <taxon>Schistosomatoidea</taxon>
        <taxon>Schistosomatidae</taxon>
        <taxon>Schistosoma</taxon>
    </lineage>
</organism>
<keyword evidence="3" id="KW-1185">Reference proteome</keyword>
<evidence type="ECO:0000256" key="1">
    <source>
        <dbReference type="SAM" id="Phobius"/>
    </source>
</evidence>
<gene>
    <name evidence="2" type="ORF">SMTD_LOCUS19563</name>
</gene>